<feature type="compositionally biased region" description="Low complexity" evidence="2">
    <location>
        <begin position="500"/>
        <end position="511"/>
    </location>
</feature>
<evidence type="ECO:0000313" key="5">
    <source>
        <dbReference type="EMBL" id="KAK1679485.1"/>
    </source>
</evidence>
<feature type="region of interest" description="Disordered" evidence="2">
    <location>
        <begin position="65"/>
        <end position="136"/>
    </location>
</feature>
<gene>
    <name evidence="5" type="ORF">QYE76_040333</name>
</gene>
<evidence type="ECO:0000256" key="2">
    <source>
        <dbReference type="SAM" id="MobiDB-lite"/>
    </source>
</evidence>
<keyword evidence="1" id="KW-0175">Coiled coil</keyword>
<feature type="region of interest" description="Disordered" evidence="2">
    <location>
        <begin position="444"/>
        <end position="546"/>
    </location>
</feature>
<feature type="compositionally biased region" description="Low complexity" evidence="2">
    <location>
        <begin position="92"/>
        <end position="134"/>
    </location>
</feature>
<dbReference type="PANTHER" id="PTHR33026">
    <property type="entry name" value="OS06G0360600 PROTEIN"/>
    <property type="match status" value="1"/>
</dbReference>
<dbReference type="Pfam" id="PF04195">
    <property type="entry name" value="Transposase_28"/>
    <property type="match status" value="1"/>
</dbReference>
<proteinExistence type="predicted"/>
<accession>A0AAD8WT02</accession>
<dbReference type="Proteomes" id="UP001231189">
    <property type="component" value="Unassembled WGS sequence"/>
</dbReference>
<evidence type="ECO:0000256" key="3">
    <source>
        <dbReference type="SAM" id="Phobius"/>
    </source>
</evidence>
<keyword evidence="6" id="KW-1185">Reference proteome</keyword>
<protein>
    <recommendedName>
        <fullName evidence="4">Transposase (putative) gypsy type domain-containing protein</fullName>
    </recommendedName>
</protein>
<dbReference type="AlphaFoldDB" id="A0AAD8WT02"/>
<dbReference type="PANTHER" id="PTHR33026:SF7">
    <property type="entry name" value="OS03G0100275 PROTEIN"/>
    <property type="match status" value="1"/>
</dbReference>
<evidence type="ECO:0000259" key="4">
    <source>
        <dbReference type="Pfam" id="PF04195"/>
    </source>
</evidence>
<feature type="domain" description="Transposase (putative) gypsy type" evidence="4">
    <location>
        <begin position="177"/>
        <end position="244"/>
    </location>
</feature>
<organism evidence="5 6">
    <name type="scientific">Lolium multiflorum</name>
    <name type="common">Italian ryegrass</name>
    <name type="synonym">Lolium perenne subsp. multiflorum</name>
    <dbReference type="NCBI Taxonomy" id="4521"/>
    <lineage>
        <taxon>Eukaryota</taxon>
        <taxon>Viridiplantae</taxon>
        <taxon>Streptophyta</taxon>
        <taxon>Embryophyta</taxon>
        <taxon>Tracheophyta</taxon>
        <taxon>Spermatophyta</taxon>
        <taxon>Magnoliopsida</taxon>
        <taxon>Liliopsida</taxon>
        <taxon>Poales</taxon>
        <taxon>Poaceae</taxon>
        <taxon>BOP clade</taxon>
        <taxon>Pooideae</taxon>
        <taxon>Poodae</taxon>
        <taxon>Poeae</taxon>
        <taxon>Poeae Chloroplast Group 2 (Poeae type)</taxon>
        <taxon>Loliodinae</taxon>
        <taxon>Loliinae</taxon>
        <taxon>Lolium</taxon>
    </lineage>
</organism>
<keyword evidence="3" id="KW-0812">Transmembrane</keyword>
<feature type="compositionally biased region" description="Acidic residues" evidence="2">
    <location>
        <begin position="1068"/>
        <end position="1079"/>
    </location>
</feature>
<dbReference type="InterPro" id="IPR007321">
    <property type="entry name" value="Transposase_28"/>
</dbReference>
<comment type="caution">
    <text evidence="5">The sequence shown here is derived from an EMBL/GenBank/DDBJ whole genome shotgun (WGS) entry which is preliminary data.</text>
</comment>
<name>A0AAD8WT02_LOLMU</name>
<feature type="compositionally biased region" description="Low complexity" evidence="2">
    <location>
        <begin position="593"/>
        <end position="610"/>
    </location>
</feature>
<keyword evidence="3" id="KW-0472">Membrane</keyword>
<feature type="compositionally biased region" description="Basic residues" evidence="2">
    <location>
        <begin position="531"/>
        <end position="546"/>
    </location>
</feature>
<feature type="region of interest" description="Disordered" evidence="2">
    <location>
        <begin position="588"/>
        <end position="673"/>
    </location>
</feature>
<dbReference type="EMBL" id="JAUUTY010000002">
    <property type="protein sequence ID" value="KAK1679485.1"/>
    <property type="molecule type" value="Genomic_DNA"/>
</dbReference>
<feature type="region of interest" description="Disordered" evidence="2">
    <location>
        <begin position="1061"/>
        <end position="1097"/>
    </location>
</feature>
<sequence>MAAVNPDVAHDRHVATQPARRAAINAPGAVPRQLFFFLALAFHFSLSLFIRALFARRRFFSGDLLANPGDPTRPELSAVRQPPARQAGATGPRGSTLRSSPPRSPPVRSGSSSPFDLSWSSSTSSSTMASASGSWRGSYMHDDDIERLVRLRRIPREVITRTPGEEVEPKPEPGERVVFGAHLDRGLGLPASAFFRRFLEFFGLQPHHLPANACVLLSCYVAFMEGYAGLWPDVDFWSRLFYLKSQMTEGRLRTCGAASIYPRAGSLFPKIPTVDSVKNWQMSFFYVKNANPAFDRINLPEYNPAPPTTRLNWGHNAKSPDPDAEVNLLWDFLGECVNGGRLSAEDLLCTYMERRVIPLQGRVHKIGHMSGRLDPTRTSRIALTKAQVAHRVNNITKANMPEAWEWGLPPYDRAAPPERIFPRQEIEDGDLAHKIWTADLVDPADQAGDQAGDDDLPVVPDQGGQGEHNPPPSPEQREEEEVEPATSTTGPGPIRAVPLRTRPPAASATSAPKKKKRAAGGSTARLEGQAKRQRQQGPKKGRHKVHPGRCLWAGCSCCAAVPSAEGADAAAFDTCAHAARCRRAAVVTPPPAGASSSAAPPSAPGQGAQGESAQRPTLGDLFPHRAPLLGPTAGAGRAAEDGADGKEPQREEPARAKDADSRALVRTKGPAVSPTSLHVAKGARLVSVPSASDSSFGSAGTMEQAWNQADSCEIISREGQPGTAPLKMLFSGYRASLKNKAAEVMAQLSTLEDADKTVDERRTVLYNKVVTSYHKAKIERGTLARELEAVKGRQGPAAGGDLRVARAQCAESEEAGRAAAAKLKVADGELTRLRQLEKNHLAELASLRTAEKEKVDDLSRRLDEVEKQRLELQKEVTAKSTELTATAKHWTDLIGAIDRGFSAAFPETQAAALAAVGDAREARGRATGEGSSECFTMEDHMSSLAARVEPITKFGWELRKAAEELVPMLWPGEAAPQDISSLTSLIEQAPDRFIDWKGSATRAGADMALSFVLSWYNEVDLGQLEYRRAGVEEELSAEQKAARLARASAIADFVDKRLFIADPNPHSDEEEELEDEGVEMDSPPPAVDPAGPAPAGA</sequence>
<feature type="compositionally biased region" description="Low complexity" evidence="2">
    <location>
        <begin position="1088"/>
        <end position="1097"/>
    </location>
</feature>
<evidence type="ECO:0000256" key="1">
    <source>
        <dbReference type="SAM" id="Coils"/>
    </source>
</evidence>
<feature type="transmembrane region" description="Helical" evidence="3">
    <location>
        <begin position="34"/>
        <end position="54"/>
    </location>
</feature>
<evidence type="ECO:0000313" key="6">
    <source>
        <dbReference type="Proteomes" id="UP001231189"/>
    </source>
</evidence>
<feature type="compositionally biased region" description="Basic and acidic residues" evidence="2">
    <location>
        <begin position="638"/>
        <end position="663"/>
    </location>
</feature>
<keyword evidence="3" id="KW-1133">Transmembrane helix</keyword>
<feature type="coiled-coil region" evidence="1">
    <location>
        <begin position="833"/>
        <end position="882"/>
    </location>
</feature>
<reference evidence="5" key="1">
    <citation type="submission" date="2023-07" db="EMBL/GenBank/DDBJ databases">
        <title>A chromosome-level genome assembly of Lolium multiflorum.</title>
        <authorList>
            <person name="Chen Y."/>
            <person name="Copetti D."/>
            <person name="Kolliker R."/>
            <person name="Studer B."/>
        </authorList>
    </citation>
    <scope>NUCLEOTIDE SEQUENCE</scope>
    <source>
        <strain evidence="5">02402/16</strain>
        <tissue evidence="5">Leaf</tissue>
    </source>
</reference>